<keyword evidence="3" id="KW-1185">Reference proteome</keyword>
<evidence type="ECO:0000313" key="2">
    <source>
        <dbReference type="EMBL" id="KAK7681832.1"/>
    </source>
</evidence>
<keyword evidence="1" id="KW-0472">Membrane</keyword>
<evidence type="ECO:0000313" key="3">
    <source>
        <dbReference type="Proteomes" id="UP001385951"/>
    </source>
</evidence>
<reference evidence="2 3" key="1">
    <citation type="submission" date="2022-09" db="EMBL/GenBank/DDBJ databases">
        <authorList>
            <person name="Palmer J.M."/>
        </authorList>
    </citation>
    <scope>NUCLEOTIDE SEQUENCE [LARGE SCALE GENOMIC DNA]</scope>
    <source>
        <strain evidence="2 3">DSM 7382</strain>
    </source>
</reference>
<keyword evidence="1" id="KW-0812">Transmembrane</keyword>
<gene>
    <name evidence="2" type="ORF">QCA50_015179</name>
</gene>
<dbReference type="EMBL" id="JASBNA010000039">
    <property type="protein sequence ID" value="KAK7681832.1"/>
    <property type="molecule type" value="Genomic_DNA"/>
</dbReference>
<keyword evidence="1" id="KW-1133">Transmembrane helix</keyword>
<protein>
    <submittedName>
        <fullName evidence="2">Uncharacterized protein</fullName>
    </submittedName>
</protein>
<sequence>MRREVLVGLGVGSVGIAWFVMLLLSPDMEGDADTFTDGELIDVSNLLNANIQIADLSVTECAGHFAYRNDWQQDPHFHIQIDPHEPSRLPFASSLPGT</sequence>
<dbReference type="Proteomes" id="UP001385951">
    <property type="component" value="Unassembled WGS sequence"/>
</dbReference>
<proteinExistence type="predicted"/>
<comment type="caution">
    <text evidence="2">The sequence shown here is derived from an EMBL/GenBank/DDBJ whole genome shotgun (WGS) entry which is preliminary data.</text>
</comment>
<accession>A0AAW0FNW4</accession>
<name>A0AAW0FNW4_9APHY</name>
<feature type="transmembrane region" description="Helical" evidence="1">
    <location>
        <begin position="6"/>
        <end position="24"/>
    </location>
</feature>
<evidence type="ECO:0000256" key="1">
    <source>
        <dbReference type="SAM" id="Phobius"/>
    </source>
</evidence>
<dbReference type="AlphaFoldDB" id="A0AAW0FNW4"/>
<organism evidence="2 3">
    <name type="scientific">Cerrena zonata</name>
    <dbReference type="NCBI Taxonomy" id="2478898"/>
    <lineage>
        <taxon>Eukaryota</taxon>
        <taxon>Fungi</taxon>
        <taxon>Dikarya</taxon>
        <taxon>Basidiomycota</taxon>
        <taxon>Agaricomycotina</taxon>
        <taxon>Agaricomycetes</taxon>
        <taxon>Polyporales</taxon>
        <taxon>Cerrenaceae</taxon>
        <taxon>Cerrena</taxon>
    </lineage>
</organism>